<protein>
    <submittedName>
        <fullName evidence="3">Uncharacterized protein</fullName>
    </submittedName>
</protein>
<dbReference type="PANTHER" id="PTHR36377:SF2">
    <property type="entry name" value="OS11G0107450 PROTEIN"/>
    <property type="match status" value="1"/>
</dbReference>
<keyword evidence="2" id="KW-0472">Membrane</keyword>
<feature type="transmembrane region" description="Helical" evidence="2">
    <location>
        <begin position="6"/>
        <end position="26"/>
    </location>
</feature>
<dbReference type="Proteomes" id="UP000006591">
    <property type="component" value="Chromosome 11"/>
</dbReference>
<reference evidence="3" key="2">
    <citation type="submission" date="2018-04" db="EMBL/GenBank/DDBJ databases">
        <title>OnivRS2 (Oryza nivara Reference Sequence Version 2).</title>
        <authorList>
            <person name="Zhang J."/>
            <person name="Kudrna D."/>
            <person name="Lee S."/>
            <person name="Talag J."/>
            <person name="Rajasekar S."/>
            <person name="Welchert J."/>
            <person name="Hsing Y.-I."/>
            <person name="Wing R.A."/>
        </authorList>
    </citation>
    <scope>NUCLEOTIDE SEQUENCE [LARGE SCALE GENOMIC DNA]</scope>
    <source>
        <strain evidence="3">SL10</strain>
    </source>
</reference>
<feature type="compositionally biased region" description="Basic and acidic residues" evidence="1">
    <location>
        <begin position="87"/>
        <end position="105"/>
    </location>
</feature>
<dbReference type="HOGENOM" id="CLU_2125136_0_0_1"/>
<evidence type="ECO:0000313" key="3">
    <source>
        <dbReference type="EnsemblPlants" id="ONIVA11G00120.1"/>
    </source>
</evidence>
<evidence type="ECO:0000256" key="1">
    <source>
        <dbReference type="SAM" id="MobiDB-lite"/>
    </source>
</evidence>
<dbReference type="EnsemblPlants" id="ONIVA11G00120.1">
    <property type="protein sequence ID" value="ONIVA11G00120.1"/>
    <property type="gene ID" value="ONIVA11G00120"/>
</dbReference>
<sequence>MRFLGWYLKIAVGGAAIGASMELFMIHTGFYEKNKTEGPAKEVWKCREKATKEGTGGVDGKKHGELRFPLSSRFRVMCVHMRTTGGGRDDEREGEEDHGTCKDHPCSGVGCVERAEDH</sequence>
<proteinExistence type="predicted"/>
<dbReference type="PANTHER" id="PTHR36377">
    <property type="entry name" value="DNA MISMATCH REPAIR PROTEIN"/>
    <property type="match status" value="1"/>
</dbReference>
<dbReference type="AlphaFoldDB" id="A0A0E0IX06"/>
<dbReference type="Gramene" id="ONIVA11G00120.1">
    <property type="protein sequence ID" value="ONIVA11G00120.1"/>
    <property type="gene ID" value="ONIVA11G00120"/>
</dbReference>
<reference evidence="3" key="1">
    <citation type="submission" date="2015-04" db="UniProtKB">
        <authorList>
            <consortium name="EnsemblPlants"/>
        </authorList>
    </citation>
    <scope>IDENTIFICATION</scope>
    <source>
        <strain evidence="3">SL10</strain>
    </source>
</reference>
<keyword evidence="2" id="KW-0812">Transmembrane</keyword>
<dbReference type="OMA" id="CVERAED"/>
<feature type="region of interest" description="Disordered" evidence="1">
    <location>
        <begin position="84"/>
        <end position="118"/>
    </location>
</feature>
<accession>A0A0E0IX06</accession>
<evidence type="ECO:0000256" key="2">
    <source>
        <dbReference type="SAM" id="Phobius"/>
    </source>
</evidence>
<name>A0A0E0IX06_ORYNI</name>
<keyword evidence="2" id="KW-1133">Transmembrane helix</keyword>
<organism evidence="3">
    <name type="scientific">Oryza nivara</name>
    <name type="common">Indian wild rice</name>
    <name type="synonym">Oryza sativa f. spontanea</name>
    <dbReference type="NCBI Taxonomy" id="4536"/>
    <lineage>
        <taxon>Eukaryota</taxon>
        <taxon>Viridiplantae</taxon>
        <taxon>Streptophyta</taxon>
        <taxon>Embryophyta</taxon>
        <taxon>Tracheophyta</taxon>
        <taxon>Spermatophyta</taxon>
        <taxon>Magnoliopsida</taxon>
        <taxon>Liliopsida</taxon>
        <taxon>Poales</taxon>
        <taxon>Poaceae</taxon>
        <taxon>BOP clade</taxon>
        <taxon>Oryzoideae</taxon>
        <taxon>Oryzeae</taxon>
        <taxon>Oryzinae</taxon>
        <taxon>Oryza</taxon>
    </lineage>
</organism>
<keyword evidence="4" id="KW-1185">Reference proteome</keyword>
<evidence type="ECO:0000313" key="4">
    <source>
        <dbReference type="Proteomes" id="UP000006591"/>
    </source>
</evidence>